<accession>D4ZHY3</accession>
<evidence type="ECO:0000256" key="1">
    <source>
        <dbReference type="SAM" id="MobiDB-lite"/>
    </source>
</evidence>
<dbReference type="KEGG" id="svo:SVI_1311"/>
<dbReference type="OrthoDB" id="6197868at2"/>
<dbReference type="Proteomes" id="UP000002350">
    <property type="component" value="Chromosome"/>
</dbReference>
<dbReference type="AlphaFoldDB" id="D4ZHY3"/>
<dbReference type="HOGENOM" id="CLU_202424_0_1_6"/>
<reference evidence="3" key="1">
    <citation type="journal article" date="2010" name="Mol. Biosyst.">
        <title>Complete genome sequence and comparative analysis of Shewanella violacea, a psychrophilic and piezophilic bacterium from deep sea floor sediments.</title>
        <authorList>
            <person name="Aono E."/>
            <person name="Baba T."/>
            <person name="Ara T."/>
            <person name="Nishi T."/>
            <person name="Nakamichi T."/>
            <person name="Inamoto E."/>
            <person name="Toyonaga H."/>
            <person name="Hasegawa M."/>
            <person name="Takai Y."/>
            <person name="Okumura Y."/>
            <person name="Baba M."/>
            <person name="Tomita M."/>
            <person name="Kato C."/>
            <person name="Oshima T."/>
            <person name="Nakasone K."/>
            <person name="Mori H."/>
        </authorList>
    </citation>
    <scope>NUCLEOTIDE SEQUENCE [LARGE SCALE GENOMIC DNA]</scope>
    <source>
        <strain evidence="3">JCM 10179 / CIP 106290 / LMG 19151 / DSS12</strain>
    </source>
</reference>
<feature type="region of interest" description="Disordered" evidence="1">
    <location>
        <begin position="1"/>
        <end position="20"/>
    </location>
</feature>
<dbReference type="RefSeq" id="WP_013050593.1">
    <property type="nucleotide sequence ID" value="NC_014012.1"/>
</dbReference>
<gene>
    <name evidence="2" type="ordered locus">SVI_1311</name>
</gene>
<proteinExistence type="predicted"/>
<organism evidence="2 3">
    <name type="scientific">Shewanella violacea (strain JCM 10179 / CIP 106290 / LMG 19151 / DSS12)</name>
    <dbReference type="NCBI Taxonomy" id="637905"/>
    <lineage>
        <taxon>Bacteria</taxon>
        <taxon>Pseudomonadati</taxon>
        <taxon>Pseudomonadota</taxon>
        <taxon>Gammaproteobacteria</taxon>
        <taxon>Alteromonadales</taxon>
        <taxon>Shewanellaceae</taxon>
        <taxon>Shewanella</taxon>
    </lineage>
</organism>
<sequence>MSKPNKPGSEKVSVNDTELECPSSLDNAAEDIKLAVDLIYLFESHQIEAEVALSAIEIVKADLMSKLGKAAS</sequence>
<dbReference type="EMBL" id="AP011177">
    <property type="protein sequence ID" value="BAJ01282.1"/>
    <property type="molecule type" value="Genomic_DNA"/>
</dbReference>
<dbReference type="NCBIfam" id="NF008266">
    <property type="entry name" value="PRK11038.1"/>
    <property type="match status" value="1"/>
</dbReference>
<dbReference type="eggNOG" id="ENOG5031H4R">
    <property type="taxonomic scope" value="Bacteria"/>
</dbReference>
<protein>
    <recommendedName>
        <fullName evidence="4">Primosomal protein</fullName>
    </recommendedName>
</protein>
<dbReference type="Pfam" id="PF10689">
    <property type="entry name" value="DUF2496"/>
    <property type="match status" value="1"/>
</dbReference>
<keyword evidence="3" id="KW-1185">Reference proteome</keyword>
<name>D4ZHY3_SHEVD</name>
<evidence type="ECO:0008006" key="4">
    <source>
        <dbReference type="Google" id="ProtNLM"/>
    </source>
</evidence>
<evidence type="ECO:0000313" key="3">
    <source>
        <dbReference type="Proteomes" id="UP000002350"/>
    </source>
</evidence>
<dbReference type="InterPro" id="IPR019630">
    <property type="entry name" value="DUF2496_YbaM-rel"/>
</dbReference>
<evidence type="ECO:0000313" key="2">
    <source>
        <dbReference type="EMBL" id="BAJ01282.1"/>
    </source>
</evidence>